<dbReference type="InterPro" id="IPR039697">
    <property type="entry name" value="Alcohol_dehydrogenase_Fe"/>
</dbReference>
<organism evidence="3 4">
    <name type="scientific">Endomicrobium trichonymphae</name>
    <dbReference type="NCBI Taxonomy" id="1408204"/>
    <lineage>
        <taxon>Bacteria</taxon>
        <taxon>Pseudomonadati</taxon>
        <taxon>Elusimicrobiota</taxon>
        <taxon>Endomicrobiia</taxon>
        <taxon>Endomicrobiales</taxon>
        <taxon>Endomicrobiaceae</taxon>
        <taxon>Candidatus Endomicrobiellum</taxon>
    </lineage>
</organism>
<dbReference type="SUPFAM" id="SSF56796">
    <property type="entry name" value="Dehydroquinate synthase-like"/>
    <property type="match status" value="1"/>
</dbReference>
<keyword evidence="4" id="KW-1185">Reference proteome</keyword>
<protein>
    <recommendedName>
        <fullName evidence="2">Fe-containing alcohol dehydrogenase-like C-terminal domain-containing protein</fullName>
    </recommendedName>
</protein>
<dbReference type="PANTHER" id="PTHR11496:SF83">
    <property type="entry name" value="HYDROXYACID-OXOACID TRANSHYDROGENASE, MITOCHONDRIAL"/>
    <property type="match status" value="1"/>
</dbReference>
<reference evidence="3 4" key="1">
    <citation type="submission" date="2015-11" db="EMBL/GenBank/DDBJ databases">
        <title>Evidence for parallel genomic evolution in an endosymbiosis of termite gut flagellates.</title>
        <authorList>
            <person name="Zheng H."/>
        </authorList>
    </citation>
    <scope>NUCLEOTIDE SEQUENCE [LARGE SCALE GENOMIC DNA]</scope>
    <source>
        <strain evidence="3 4">CET450</strain>
    </source>
</reference>
<sequence length="184" mass="20086">MIFKYLPRSYAAGKDDPVAKEKVHYASTLAGMAFANAFLGLCHSVAHKLGAAFSLSHGIANALVINQVIRYNATENPGKQAVFPQYKFPNTKAKYGQIADELNLGGGNDDEKVDLLINAITQLKKDIQIPLSIKDAGVSEKDFYDKLDGLVDQAFDDQCTGANPVYPLMVDIKNIFIKAYNGEI</sequence>
<dbReference type="InterPro" id="IPR018211">
    <property type="entry name" value="ADH_Fe_CS"/>
</dbReference>
<dbReference type="PANTHER" id="PTHR11496">
    <property type="entry name" value="ALCOHOL DEHYDROGENASE"/>
    <property type="match status" value="1"/>
</dbReference>
<evidence type="ECO:0000313" key="4">
    <source>
        <dbReference type="Proteomes" id="UP000095237"/>
    </source>
</evidence>
<dbReference type="GO" id="GO:0046872">
    <property type="term" value="F:metal ion binding"/>
    <property type="evidence" value="ECO:0007669"/>
    <property type="project" value="InterPro"/>
</dbReference>
<dbReference type="AlphaFoldDB" id="A0A1E5IIE8"/>
<feature type="domain" description="Fe-containing alcohol dehydrogenase-like C-terminal" evidence="2">
    <location>
        <begin position="1"/>
        <end position="180"/>
    </location>
</feature>
<accession>A0A1E5IIE8</accession>
<proteinExistence type="predicted"/>
<evidence type="ECO:0000256" key="1">
    <source>
        <dbReference type="ARBA" id="ARBA00023002"/>
    </source>
</evidence>
<dbReference type="Pfam" id="PF25137">
    <property type="entry name" value="ADH_Fe_C"/>
    <property type="match status" value="1"/>
</dbReference>
<dbReference type="Proteomes" id="UP000095237">
    <property type="component" value="Unassembled WGS sequence"/>
</dbReference>
<dbReference type="EMBL" id="LNVX01000436">
    <property type="protein sequence ID" value="OEG70194.1"/>
    <property type="molecule type" value="Genomic_DNA"/>
</dbReference>
<comment type="caution">
    <text evidence="3">The sequence shown here is derived from an EMBL/GenBank/DDBJ whole genome shotgun (WGS) entry which is preliminary data.</text>
</comment>
<dbReference type="PROSITE" id="PS00060">
    <property type="entry name" value="ADH_IRON_2"/>
    <property type="match status" value="1"/>
</dbReference>
<dbReference type="Gene3D" id="1.20.1090.10">
    <property type="entry name" value="Dehydroquinate synthase-like - alpha domain"/>
    <property type="match status" value="1"/>
</dbReference>
<keyword evidence="1" id="KW-0560">Oxidoreductase</keyword>
<evidence type="ECO:0000313" key="3">
    <source>
        <dbReference type="EMBL" id="OEG70194.1"/>
    </source>
</evidence>
<dbReference type="InterPro" id="IPR056798">
    <property type="entry name" value="ADH_Fe_C"/>
</dbReference>
<evidence type="ECO:0000259" key="2">
    <source>
        <dbReference type="Pfam" id="PF25137"/>
    </source>
</evidence>
<dbReference type="FunFam" id="1.20.1090.10:FF:000001">
    <property type="entry name" value="Aldehyde-alcohol dehydrogenase"/>
    <property type="match status" value="1"/>
</dbReference>
<dbReference type="GO" id="GO:0004022">
    <property type="term" value="F:alcohol dehydrogenase (NAD+) activity"/>
    <property type="evidence" value="ECO:0007669"/>
    <property type="project" value="TreeGrafter"/>
</dbReference>
<gene>
    <name evidence="3" type="ORF">ATZ36_05735</name>
</gene>
<name>A0A1E5IIE8_ENDTX</name>